<dbReference type="InterPro" id="IPR013694">
    <property type="entry name" value="VIT"/>
</dbReference>
<protein>
    <submittedName>
        <fullName evidence="2">Vault protein inter-alpha-trypsin domain-containing protein</fullName>
    </submittedName>
</protein>
<organism evidence="2 3">
    <name type="scientific">Desulfomicrobium apsheronum</name>
    <dbReference type="NCBI Taxonomy" id="52560"/>
    <lineage>
        <taxon>Bacteria</taxon>
        <taxon>Pseudomonadati</taxon>
        <taxon>Thermodesulfobacteriota</taxon>
        <taxon>Desulfovibrionia</taxon>
        <taxon>Desulfovibrionales</taxon>
        <taxon>Desulfomicrobiaceae</taxon>
        <taxon>Desulfomicrobium</taxon>
    </lineage>
</organism>
<evidence type="ECO:0000313" key="3">
    <source>
        <dbReference type="Proteomes" id="UP000198635"/>
    </source>
</evidence>
<dbReference type="PROSITE" id="PS51468">
    <property type="entry name" value="VIT"/>
    <property type="match status" value="1"/>
</dbReference>
<evidence type="ECO:0000259" key="1">
    <source>
        <dbReference type="PROSITE" id="PS51468"/>
    </source>
</evidence>
<dbReference type="AlphaFoldDB" id="A0A1I3X966"/>
<dbReference type="RefSeq" id="WP_092376902.1">
    <property type="nucleotide sequence ID" value="NZ_FORX01000015.1"/>
</dbReference>
<dbReference type="OrthoDB" id="9784383at2"/>
<keyword evidence="3" id="KW-1185">Reference proteome</keyword>
<proteinExistence type="predicted"/>
<dbReference type="Proteomes" id="UP000198635">
    <property type="component" value="Unassembled WGS sequence"/>
</dbReference>
<dbReference type="EMBL" id="FORX01000015">
    <property type="protein sequence ID" value="SFK15456.1"/>
    <property type="molecule type" value="Genomic_DNA"/>
</dbReference>
<reference evidence="3" key="1">
    <citation type="submission" date="2016-10" db="EMBL/GenBank/DDBJ databases">
        <authorList>
            <person name="Varghese N."/>
            <person name="Submissions S."/>
        </authorList>
    </citation>
    <scope>NUCLEOTIDE SEQUENCE [LARGE SCALE GENOMIC DNA]</scope>
    <source>
        <strain evidence="3">DSM 5918</strain>
    </source>
</reference>
<dbReference type="PANTHER" id="PTHR45737:SF6">
    <property type="entry name" value="VON WILLEBRAND FACTOR A DOMAIN-CONTAINING PROTEIN 5A"/>
    <property type="match status" value="1"/>
</dbReference>
<dbReference type="Pfam" id="PF08487">
    <property type="entry name" value="VIT"/>
    <property type="match status" value="1"/>
</dbReference>
<feature type="domain" description="VIT" evidence="1">
    <location>
        <begin position="4"/>
        <end position="133"/>
    </location>
</feature>
<name>A0A1I3X966_9BACT</name>
<accession>A0A1I3X966</accession>
<sequence>MYSDTTAPTLKTTDSRNVCLQGVDIRVDIHDYLAATRMTYIFVNSEDASIETVYTFPLPIDGVLTNLRVKIGQREMHGVAVEKSQAQEEYEQAVCDGDSPIMLERLDSGLYILVLPELLWVNDLVRSLLTEDADERHRTLRADSWSQSPLVC</sequence>
<dbReference type="PANTHER" id="PTHR45737">
    <property type="entry name" value="VON WILLEBRAND FACTOR A DOMAIN-CONTAINING PROTEIN 5A"/>
    <property type="match status" value="1"/>
</dbReference>
<dbReference type="STRING" id="52560.SAMN04488082_11583"/>
<gene>
    <name evidence="2" type="ORF">SAMN04488082_11583</name>
</gene>
<evidence type="ECO:0000313" key="2">
    <source>
        <dbReference type="EMBL" id="SFK15456.1"/>
    </source>
</evidence>